<dbReference type="Gene3D" id="3.40.30.10">
    <property type="entry name" value="Glutaredoxin"/>
    <property type="match status" value="1"/>
</dbReference>
<keyword evidence="4" id="KW-0808">Transferase</keyword>
<organism evidence="8 9">
    <name type="scientific">Pristionchus mayeri</name>
    <dbReference type="NCBI Taxonomy" id="1317129"/>
    <lineage>
        <taxon>Eukaryota</taxon>
        <taxon>Metazoa</taxon>
        <taxon>Ecdysozoa</taxon>
        <taxon>Nematoda</taxon>
        <taxon>Chromadorea</taxon>
        <taxon>Rhabditida</taxon>
        <taxon>Rhabditina</taxon>
        <taxon>Diplogasteromorpha</taxon>
        <taxon>Diplogasteroidea</taxon>
        <taxon>Neodiplogasteridae</taxon>
        <taxon>Pristionchus</taxon>
    </lineage>
</organism>
<dbReference type="SFLD" id="SFLDS00019">
    <property type="entry name" value="Glutathione_Transferase_(cytos"/>
    <property type="match status" value="1"/>
</dbReference>
<dbReference type="PROSITE" id="PS50404">
    <property type="entry name" value="GST_NTER"/>
    <property type="match status" value="1"/>
</dbReference>
<evidence type="ECO:0000313" key="8">
    <source>
        <dbReference type="EMBL" id="GMR37815.1"/>
    </source>
</evidence>
<dbReference type="SUPFAM" id="SSF52833">
    <property type="entry name" value="Thioredoxin-like"/>
    <property type="match status" value="1"/>
</dbReference>
<dbReference type="InterPro" id="IPR004046">
    <property type="entry name" value="GST_C"/>
</dbReference>
<dbReference type="GO" id="GO:0006749">
    <property type="term" value="P:glutathione metabolic process"/>
    <property type="evidence" value="ECO:0007669"/>
    <property type="project" value="TreeGrafter"/>
</dbReference>
<sequence>TLLNLSDAFNAAILIAILSLFAPSILSLLPPFPLSATTSSLHVPSSHSFSPPLEMPTTLIGGHRVLPPSKMPALQLHYFKIRGLAEPIRMMLIDNGVEFENVMFLKDEKWFNETKKTFAFGQVPCLKEGSMEIPQSGAIIRHLARKLNLAGETEEEKVFADFFAEGLRDVHDKYCDMIYRDYGSKDTFLATTYPAEWAKVEALLKKHANGEKFVLGDKISYADYLLFEELDIALILSPSSLDAFPVLKAYHARFAKREGLQAHFASRNYPVNNNGKQ</sequence>
<reference evidence="9" key="1">
    <citation type="submission" date="2022-10" db="EMBL/GenBank/DDBJ databases">
        <title>Genome assembly of Pristionchus species.</title>
        <authorList>
            <person name="Yoshida K."/>
            <person name="Sommer R.J."/>
        </authorList>
    </citation>
    <scope>NUCLEOTIDE SEQUENCE [LARGE SCALE GENOMIC DNA]</scope>
    <source>
        <strain evidence="9">RS5460</strain>
    </source>
</reference>
<accession>A0AAN4ZIY4</accession>
<dbReference type="AlphaFoldDB" id="A0AAN4ZIY4"/>
<dbReference type="PANTHER" id="PTHR11571">
    <property type="entry name" value="GLUTATHIONE S-TRANSFERASE"/>
    <property type="match status" value="1"/>
</dbReference>
<dbReference type="SFLD" id="SFLDG01205">
    <property type="entry name" value="AMPS.1"/>
    <property type="match status" value="1"/>
</dbReference>
<dbReference type="GO" id="GO:0005829">
    <property type="term" value="C:cytosol"/>
    <property type="evidence" value="ECO:0007669"/>
    <property type="project" value="TreeGrafter"/>
</dbReference>
<dbReference type="InterPro" id="IPR003082">
    <property type="entry name" value="GST_pi"/>
</dbReference>
<evidence type="ECO:0000256" key="5">
    <source>
        <dbReference type="ARBA" id="ARBA00032759"/>
    </source>
</evidence>
<comment type="caution">
    <text evidence="8">The sequence shown here is derived from an EMBL/GenBank/DDBJ whole genome shotgun (WGS) entry which is preliminary data.</text>
</comment>
<evidence type="ECO:0000259" key="6">
    <source>
        <dbReference type="PROSITE" id="PS50404"/>
    </source>
</evidence>
<gene>
    <name evidence="8" type="ORF">PMAYCL1PPCAC_08010</name>
</gene>
<dbReference type="InterPro" id="IPR040079">
    <property type="entry name" value="Glutathione_S-Trfase"/>
</dbReference>
<dbReference type="Pfam" id="PF02798">
    <property type="entry name" value="GST_N"/>
    <property type="match status" value="1"/>
</dbReference>
<dbReference type="PROSITE" id="PS50405">
    <property type="entry name" value="GST_CTER"/>
    <property type="match status" value="1"/>
</dbReference>
<dbReference type="FunFam" id="1.20.1050.10:FF:000020">
    <property type="entry name" value="Glutathione S-transferase P 1"/>
    <property type="match status" value="1"/>
</dbReference>
<dbReference type="InterPro" id="IPR004045">
    <property type="entry name" value="Glutathione_S-Trfase_N"/>
</dbReference>
<dbReference type="EMBL" id="BTRK01000002">
    <property type="protein sequence ID" value="GMR37815.1"/>
    <property type="molecule type" value="Genomic_DNA"/>
</dbReference>
<evidence type="ECO:0000256" key="2">
    <source>
        <dbReference type="ARBA" id="ARBA00011738"/>
    </source>
</evidence>
<feature type="non-terminal residue" evidence="8">
    <location>
        <position position="1"/>
    </location>
</feature>
<name>A0AAN4ZIY4_9BILA</name>
<feature type="domain" description="GST N-terminal" evidence="6">
    <location>
        <begin position="72"/>
        <end position="151"/>
    </location>
</feature>
<evidence type="ECO:0000259" key="7">
    <source>
        <dbReference type="PROSITE" id="PS50405"/>
    </source>
</evidence>
<comment type="similarity">
    <text evidence="1">Belongs to the GST superfamily. Pi family.</text>
</comment>
<dbReference type="InterPro" id="IPR036249">
    <property type="entry name" value="Thioredoxin-like_sf"/>
</dbReference>
<evidence type="ECO:0000256" key="3">
    <source>
        <dbReference type="ARBA" id="ARBA00012452"/>
    </source>
</evidence>
<dbReference type="InterPro" id="IPR036282">
    <property type="entry name" value="Glutathione-S-Trfase_C_sf"/>
</dbReference>
<dbReference type="PANTHER" id="PTHR11571:SF141">
    <property type="entry name" value="GLUTATHIONE S-TRANSFERASE"/>
    <property type="match status" value="1"/>
</dbReference>
<evidence type="ECO:0000256" key="1">
    <source>
        <dbReference type="ARBA" id="ARBA00007297"/>
    </source>
</evidence>
<comment type="subunit">
    <text evidence="2">Homodimer.</text>
</comment>
<feature type="domain" description="GST C-terminal" evidence="7">
    <location>
        <begin position="153"/>
        <end position="277"/>
    </location>
</feature>
<dbReference type="SUPFAM" id="SSF47616">
    <property type="entry name" value="GST C-terminal domain-like"/>
    <property type="match status" value="1"/>
</dbReference>
<protein>
    <recommendedName>
        <fullName evidence="3">glutathione transferase</fullName>
        <ecNumber evidence="3">2.5.1.18</ecNumber>
    </recommendedName>
    <alternativeName>
        <fullName evidence="5">GST class-pi</fullName>
    </alternativeName>
</protein>
<evidence type="ECO:0000313" key="9">
    <source>
        <dbReference type="Proteomes" id="UP001328107"/>
    </source>
</evidence>
<keyword evidence="9" id="KW-1185">Reference proteome</keyword>
<dbReference type="SFLD" id="SFLDG00363">
    <property type="entry name" value="AMPS_(cytGST):_Alpha-__Mu-__Pi"/>
    <property type="match status" value="1"/>
</dbReference>
<dbReference type="Gene3D" id="1.20.1050.10">
    <property type="match status" value="1"/>
</dbReference>
<proteinExistence type="inferred from homology"/>
<dbReference type="PRINTS" id="PR01268">
    <property type="entry name" value="GSTRNSFRASEP"/>
</dbReference>
<dbReference type="Pfam" id="PF14497">
    <property type="entry name" value="GST_C_3"/>
    <property type="match status" value="1"/>
</dbReference>
<dbReference type="InterPro" id="IPR010987">
    <property type="entry name" value="Glutathione-S-Trfase_C-like"/>
</dbReference>
<dbReference type="GO" id="GO:0004364">
    <property type="term" value="F:glutathione transferase activity"/>
    <property type="evidence" value="ECO:0007669"/>
    <property type="project" value="UniProtKB-EC"/>
</dbReference>
<dbReference type="EC" id="2.5.1.18" evidence="3"/>
<dbReference type="Proteomes" id="UP001328107">
    <property type="component" value="Unassembled WGS sequence"/>
</dbReference>
<evidence type="ECO:0000256" key="4">
    <source>
        <dbReference type="ARBA" id="ARBA00022679"/>
    </source>
</evidence>
<dbReference type="InterPro" id="IPR050213">
    <property type="entry name" value="GST_superfamily"/>
</dbReference>